<keyword evidence="7" id="KW-1185">Reference proteome</keyword>
<proteinExistence type="inferred from homology"/>
<evidence type="ECO:0000256" key="1">
    <source>
        <dbReference type="ARBA" id="ARBA00009986"/>
    </source>
</evidence>
<dbReference type="EMBL" id="JBIAQY010000021">
    <property type="protein sequence ID" value="MFF3573808.1"/>
    <property type="molecule type" value="Genomic_DNA"/>
</dbReference>
<dbReference type="RefSeq" id="WP_387406585.1">
    <property type="nucleotide sequence ID" value="NZ_JBIAQY010000021.1"/>
</dbReference>
<dbReference type="PANTHER" id="PTHR42804">
    <property type="entry name" value="ALDEHYDE DEHYDROGENASE"/>
    <property type="match status" value="1"/>
</dbReference>
<evidence type="ECO:0000259" key="5">
    <source>
        <dbReference type="Pfam" id="PF00171"/>
    </source>
</evidence>
<dbReference type="Proteomes" id="UP001601992">
    <property type="component" value="Unassembled WGS sequence"/>
</dbReference>
<dbReference type="Gene3D" id="3.40.309.10">
    <property type="entry name" value="Aldehyde Dehydrogenase, Chain A, domain 2"/>
    <property type="match status" value="1"/>
</dbReference>
<evidence type="ECO:0000313" key="7">
    <source>
        <dbReference type="Proteomes" id="UP001601992"/>
    </source>
</evidence>
<evidence type="ECO:0000313" key="6">
    <source>
        <dbReference type="EMBL" id="MFF3573808.1"/>
    </source>
</evidence>
<name>A0ABW6SBY1_9NOCA</name>
<sequence>MTTTADVETYDEVYVGGAWVAAHSAARLDVTDPATEQVYAHVPDGDEVDIDRAVVAARAAFPGWSATSHQERAETLQRFADEFEKRTSSLSALLTRENGSPIAETGAASAHAAATLRYYADLRTMLEDEVRPFPRGSMESVVRRLPVGVAGLITPWNYPLALAMTKLAPALMAGCTTVIKPAPETPMHVRPLVEAAGAAGVPPGVINVVTGGGATGAALVEHTSVDKVAFTGSTVTGRAIGQRCGGLLRSVTLELGGKSAAVLLDDADLDLFGQSVVRLSLRNTGQTCYNCTRVLAPIARYEEILDRIVDTVRAAPVGDPMDPDTVFGPVVSARQRERVEGYIEVGKQEGARLITGGGRPAGLDRGWYVDPTVFGDVAPNMRIAQEEIFGPVLSVLPYTDIDEAVRIANDSSYGLAGSVFGVDEARAQQVARRIETGNVGINFYSSNYAAPFAGRKDSGVGVEFGPEGLASYQVFQSLHRKS</sequence>
<feature type="active site" evidence="3">
    <location>
        <position position="254"/>
    </location>
</feature>
<dbReference type="InterPro" id="IPR016162">
    <property type="entry name" value="Ald_DH_N"/>
</dbReference>
<dbReference type="InterPro" id="IPR029510">
    <property type="entry name" value="Ald_DH_CS_GLU"/>
</dbReference>
<evidence type="ECO:0000256" key="3">
    <source>
        <dbReference type="PROSITE-ProRule" id="PRU10007"/>
    </source>
</evidence>
<evidence type="ECO:0000256" key="4">
    <source>
        <dbReference type="RuleBase" id="RU003345"/>
    </source>
</evidence>
<dbReference type="SUPFAM" id="SSF53720">
    <property type="entry name" value="ALDH-like"/>
    <property type="match status" value="1"/>
</dbReference>
<dbReference type="InterPro" id="IPR015590">
    <property type="entry name" value="Aldehyde_DH_dom"/>
</dbReference>
<reference evidence="6 7" key="1">
    <citation type="submission" date="2024-10" db="EMBL/GenBank/DDBJ databases">
        <title>The Natural Products Discovery Center: Release of the First 8490 Sequenced Strains for Exploring Actinobacteria Biosynthetic Diversity.</title>
        <authorList>
            <person name="Kalkreuter E."/>
            <person name="Kautsar S.A."/>
            <person name="Yang D."/>
            <person name="Bader C.D."/>
            <person name="Teijaro C.N."/>
            <person name="Fluegel L."/>
            <person name="Davis C.M."/>
            <person name="Simpson J.R."/>
            <person name="Lauterbach L."/>
            <person name="Steele A.D."/>
            <person name="Gui C."/>
            <person name="Meng S."/>
            <person name="Li G."/>
            <person name="Viehrig K."/>
            <person name="Ye F."/>
            <person name="Su P."/>
            <person name="Kiefer A.F."/>
            <person name="Nichols A."/>
            <person name="Cepeda A.J."/>
            <person name="Yan W."/>
            <person name="Fan B."/>
            <person name="Jiang Y."/>
            <person name="Adhikari A."/>
            <person name="Zheng C.-J."/>
            <person name="Schuster L."/>
            <person name="Cowan T.M."/>
            <person name="Smanski M.J."/>
            <person name="Chevrette M.G."/>
            <person name="De Carvalho L.P.S."/>
            <person name="Shen B."/>
        </authorList>
    </citation>
    <scope>NUCLEOTIDE SEQUENCE [LARGE SCALE GENOMIC DNA]</scope>
    <source>
        <strain evidence="6 7">NPDC002593</strain>
    </source>
</reference>
<dbReference type="InterPro" id="IPR016163">
    <property type="entry name" value="Ald_DH_C"/>
</dbReference>
<accession>A0ABW6SBY1</accession>
<dbReference type="PANTHER" id="PTHR42804:SF1">
    <property type="entry name" value="ALDEHYDE DEHYDROGENASE-RELATED"/>
    <property type="match status" value="1"/>
</dbReference>
<comment type="similarity">
    <text evidence="1 4">Belongs to the aldehyde dehydrogenase family.</text>
</comment>
<dbReference type="InterPro" id="IPR016161">
    <property type="entry name" value="Ald_DH/histidinol_DH"/>
</dbReference>
<comment type="caution">
    <text evidence="6">The sequence shown here is derived from an EMBL/GenBank/DDBJ whole genome shotgun (WGS) entry which is preliminary data.</text>
</comment>
<organism evidence="6 7">
    <name type="scientific">Nocardia jiangxiensis</name>
    <dbReference type="NCBI Taxonomy" id="282685"/>
    <lineage>
        <taxon>Bacteria</taxon>
        <taxon>Bacillati</taxon>
        <taxon>Actinomycetota</taxon>
        <taxon>Actinomycetes</taxon>
        <taxon>Mycobacteriales</taxon>
        <taxon>Nocardiaceae</taxon>
        <taxon>Nocardia</taxon>
    </lineage>
</organism>
<protein>
    <submittedName>
        <fullName evidence="6">Aldehyde dehydrogenase family protein</fullName>
    </submittedName>
</protein>
<evidence type="ECO:0000256" key="2">
    <source>
        <dbReference type="ARBA" id="ARBA00023002"/>
    </source>
</evidence>
<keyword evidence="2 4" id="KW-0560">Oxidoreductase</keyword>
<dbReference type="PROSITE" id="PS00687">
    <property type="entry name" value="ALDEHYDE_DEHYDR_GLU"/>
    <property type="match status" value="1"/>
</dbReference>
<feature type="domain" description="Aldehyde dehydrogenase" evidence="5">
    <location>
        <begin position="19"/>
        <end position="475"/>
    </location>
</feature>
<dbReference type="Pfam" id="PF00171">
    <property type="entry name" value="Aldedh"/>
    <property type="match status" value="1"/>
</dbReference>
<gene>
    <name evidence="6" type="ORF">ACFYXQ_39235</name>
</gene>
<dbReference type="Gene3D" id="3.40.605.10">
    <property type="entry name" value="Aldehyde Dehydrogenase, Chain A, domain 1"/>
    <property type="match status" value="1"/>
</dbReference>